<protein>
    <submittedName>
        <fullName evidence="1">Uncharacterized protein</fullName>
    </submittedName>
</protein>
<feature type="non-terminal residue" evidence="1">
    <location>
        <position position="1"/>
    </location>
</feature>
<sequence>ISRKRQERPSLDNSEVQNLNIEVKKSKMDGDNMKELFEQIKSTNELIKANGERFEKFAIETNNRSLSLDQKLSDLDSLND</sequence>
<gene>
    <name evidence="1" type="ORF">PVAND_017688</name>
</gene>
<keyword evidence="2" id="KW-1185">Reference proteome</keyword>
<organism evidence="1 2">
    <name type="scientific">Polypedilum vanderplanki</name>
    <name type="common">Sleeping chironomid midge</name>
    <dbReference type="NCBI Taxonomy" id="319348"/>
    <lineage>
        <taxon>Eukaryota</taxon>
        <taxon>Metazoa</taxon>
        <taxon>Ecdysozoa</taxon>
        <taxon>Arthropoda</taxon>
        <taxon>Hexapoda</taxon>
        <taxon>Insecta</taxon>
        <taxon>Pterygota</taxon>
        <taxon>Neoptera</taxon>
        <taxon>Endopterygota</taxon>
        <taxon>Diptera</taxon>
        <taxon>Nematocera</taxon>
        <taxon>Chironomoidea</taxon>
        <taxon>Chironomidae</taxon>
        <taxon>Chironominae</taxon>
        <taxon>Polypedilum</taxon>
        <taxon>Polypedilum</taxon>
    </lineage>
</organism>
<dbReference type="Proteomes" id="UP001107558">
    <property type="component" value="Unassembled WGS sequence"/>
</dbReference>
<comment type="caution">
    <text evidence="1">The sequence shown here is derived from an EMBL/GenBank/DDBJ whole genome shotgun (WGS) entry which is preliminary data.</text>
</comment>
<proteinExistence type="predicted"/>
<reference evidence="1" key="1">
    <citation type="submission" date="2021-03" db="EMBL/GenBank/DDBJ databases">
        <title>Chromosome level genome of the anhydrobiotic midge Polypedilum vanderplanki.</title>
        <authorList>
            <person name="Yoshida Y."/>
            <person name="Kikawada T."/>
            <person name="Gusev O."/>
        </authorList>
    </citation>
    <scope>NUCLEOTIDE SEQUENCE</scope>
    <source>
        <strain evidence="1">NIAS01</strain>
        <tissue evidence="1">Whole body or cell culture</tissue>
    </source>
</reference>
<evidence type="ECO:0000313" key="2">
    <source>
        <dbReference type="Proteomes" id="UP001107558"/>
    </source>
</evidence>
<dbReference type="AlphaFoldDB" id="A0A9J6B8W2"/>
<accession>A0A9J6B8W2</accession>
<name>A0A9J6B8W2_POLVA</name>
<dbReference type="EMBL" id="JADBJN010000155">
    <property type="protein sequence ID" value="KAG5666095.1"/>
    <property type="molecule type" value="Genomic_DNA"/>
</dbReference>
<evidence type="ECO:0000313" key="1">
    <source>
        <dbReference type="EMBL" id="KAG5666095.1"/>
    </source>
</evidence>